<dbReference type="PATRIC" id="fig|1125699.3.peg.824"/>
<dbReference type="eggNOG" id="COG4632">
    <property type="taxonomic scope" value="Bacteria"/>
</dbReference>
<evidence type="ECO:0000256" key="1">
    <source>
        <dbReference type="SAM" id="Phobius"/>
    </source>
</evidence>
<evidence type="ECO:0000313" key="3">
    <source>
        <dbReference type="EMBL" id="EPF30493.1"/>
    </source>
</evidence>
<dbReference type="AlphaFoldDB" id="S3JWY9"/>
<dbReference type="PANTHER" id="PTHR40446:SF2">
    <property type="entry name" value="N-ACETYLGLUCOSAMINE-1-PHOSPHODIESTER ALPHA-N-ACETYLGLUCOSAMINIDASE"/>
    <property type="match status" value="1"/>
</dbReference>
<dbReference type="Pfam" id="PF09992">
    <property type="entry name" value="NAGPA"/>
    <property type="match status" value="1"/>
</dbReference>
<protein>
    <recommendedName>
        <fullName evidence="2">Phosphodiester glycosidase domain-containing protein</fullName>
    </recommendedName>
</protein>
<evidence type="ECO:0000313" key="4">
    <source>
        <dbReference type="Proteomes" id="UP000014541"/>
    </source>
</evidence>
<comment type="caution">
    <text evidence="3">The sequence shown here is derived from an EMBL/GenBank/DDBJ whole genome shotgun (WGS) entry which is preliminary data.</text>
</comment>
<dbReference type="Proteomes" id="UP000014541">
    <property type="component" value="Unassembled WGS sequence"/>
</dbReference>
<keyword evidence="4" id="KW-1185">Reference proteome</keyword>
<organism evidence="3 4">
    <name type="scientific">Treponema maltophilum ATCC 51939</name>
    <dbReference type="NCBI Taxonomy" id="1125699"/>
    <lineage>
        <taxon>Bacteria</taxon>
        <taxon>Pseudomonadati</taxon>
        <taxon>Spirochaetota</taxon>
        <taxon>Spirochaetia</taxon>
        <taxon>Spirochaetales</taxon>
        <taxon>Treponemataceae</taxon>
        <taxon>Treponema</taxon>
    </lineage>
</organism>
<dbReference type="PANTHER" id="PTHR40446">
    <property type="entry name" value="N-ACETYLGLUCOSAMINE-1-PHOSPHODIESTER ALPHA-N-ACETYLGLUCOSAMINIDASE"/>
    <property type="match status" value="1"/>
</dbReference>
<dbReference type="HOGENOM" id="CLU_066877_0_0_12"/>
<keyword evidence="1" id="KW-0472">Membrane</keyword>
<sequence length="313" mass="34102">MIGNVKNRNGVSGKQTFSGAPFFLRLCFSALCIVFLFLQSCATGSGTESAAGTNPAADRSAAEKTETKEFLFPAPSSSQWQNLIPPVYYLRCKNKRERVRYTLVRIHLADSAIEVDGIPEDATEDGVTDAAYLWRTAAQKGFFAAVNATPFDYGPLFSGTLKLCGLYIRNGTELSAARSEYAALCFDRTKRAYIANSQTDDSVKQAHLAFGGFWTILENGTVLPFKNIRNARTAVGIGEDGYTLYLLTVEKNLFSRGLSFEDCALILKNAGAVDAVQLDGGGSTALIFPDFPAYSVRAKRKTANALGIRYVKR</sequence>
<evidence type="ECO:0000259" key="2">
    <source>
        <dbReference type="Pfam" id="PF09992"/>
    </source>
</evidence>
<reference evidence="3 4" key="1">
    <citation type="submission" date="2013-04" db="EMBL/GenBank/DDBJ databases">
        <title>The Genome Sequence of Treponema maltophilum ATCC 51939.</title>
        <authorList>
            <consortium name="The Broad Institute Genomics Platform"/>
            <person name="Earl A."/>
            <person name="Ward D."/>
            <person name="Feldgarden M."/>
            <person name="Gevers D."/>
            <person name="Leonetti C."/>
            <person name="Blanton J.M."/>
            <person name="Dewhirst F.E."/>
            <person name="Izard J."/>
            <person name="Walker B."/>
            <person name="Young S."/>
            <person name="Zeng Q."/>
            <person name="Gargeya S."/>
            <person name="Fitzgerald M."/>
            <person name="Haas B."/>
            <person name="Abouelleil A."/>
            <person name="Allen A.W."/>
            <person name="Alvarado L."/>
            <person name="Arachchi H.M."/>
            <person name="Berlin A.M."/>
            <person name="Chapman S.B."/>
            <person name="Gainer-Dewar J."/>
            <person name="Goldberg J."/>
            <person name="Griggs A."/>
            <person name="Gujja S."/>
            <person name="Hansen M."/>
            <person name="Howarth C."/>
            <person name="Imamovic A."/>
            <person name="Ireland A."/>
            <person name="Larimer J."/>
            <person name="McCowan C."/>
            <person name="Murphy C."/>
            <person name="Pearson M."/>
            <person name="Poon T.W."/>
            <person name="Priest M."/>
            <person name="Roberts A."/>
            <person name="Saif S."/>
            <person name="Shea T."/>
            <person name="Sisk P."/>
            <person name="Sykes S."/>
            <person name="Wortman J."/>
            <person name="Nusbaum C."/>
            <person name="Birren B."/>
        </authorList>
    </citation>
    <scope>NUCLEOTIDE SEQUENCE [LARGE SCALE GENOMIC DNA]</scope>
    <source>
        <strain evidence="3 4">ATCC 51939</strain>
    </source>
</reference>
<dbReference type="EMBL" id="ATFF01000006">
    <property type="protein sequence ID" value="EPF30493.1"/>
    <property type="molecule type" value="Genomic_DNA"/>
</dbReference>
<gene>
    <name evidence="3" type="ORF">HMPREF9194_00810</name>
</gene>
<keyword evidence="1" id="KW-0812">Transmembrane</keyword>
<proteinExistence type="predicted"/>
<keyword evidence="1" id="KW-1133">Transmembrane helix</keyword>
<accession>S3JWY9</accession>
<feature type="domain" description="Phosphodiester glycosidase" evidence="2">
    <location>
        <begin position="157"/>
        <end position="308"/>
    </location>
</feature>
<dbReference type="InterPro" id="IPR018711">
    <property type="entry name" value="NAGPA"/>
</dbReference>
<feature type="transmembrane region" description="Helical" evidence="1">
    <location>
        <begin position="20"/>
        <end position="38"/>
    </location>
</feature>
<dbReference type="STRING" id="1125699.HMPREF9194_00810"/>
<name>S3JWY9_TREMA</name>